<dbReference type="SUPFAM" id="SSF53784">
    <property type="entry name" value="Phosphofructokinase"/>
    <property type="match status" value="1"/>
</dbReference>
<dbReference type="PRINTS" id="PR00476">
    <property type="entry name" value="PHFRCTKINASE"/>
</dbReference>
<sequence>MRIVIGQTGAPTAVVNRSVAGFLDRAAGAEVLVARGGPDALVRSALDPLPPGGLPADEVERGGSWLGGGRRAMTPDDVDAVVTGLAGRGVDGLCLVGGNGTMALLDAVARRAAERGVPLRTVGVPKTIDNDLDGVDHAPGFASAARFVSTATQDIARDHRAMVSIEPVRIVETMGRATGWLALAATLPVPGDDEHVVHRVHLPELGFDVEEFLADVAGLVRRRGRALIVVSEGVAAELTALPIHAANHTTLLVGGVARRLAELVTSELGLPARGEVLGVAQRCSSHLVSAVDAREAVDVGRVAARTLLDRTAPTRVMVGVQRLPGPGYRAHHPLVPLAGVAARVRGVPERWRRRDPARLGDFHTWLAPLVTTPTAACTAATAREAS</sequence>
<reference evidence="9" key="1">
    <citation type="journal article" date="2019" name="Int. J. Syst. Evol. Microbiol.">
        <title>The Global Catalogue of Microorganisms (GCM) 10K type strain sequencing project: providing services to taxonomists for standard genome sequencing and annotation.</title>
        <authorList>
            <consortium name="The Broad Institute Genomics Platform"/>
            <consortium name="The Broad Institute Genome Sequencing Center for Infectious Disease"/>
            <person name="Wu L."/>
            <person name="Ma J."/>
        </authorList>
    </citation>
    <scope>NUCLEOTIDE SEQUENCE [LARGE SCALE GENOMIC DNA]</scope>
    <source>
        <strain evidence="9">JCM 18302</strain>
    </source>
</reference>
<keyword evidence="4" id="KW-0418">Kinase</keyword>
<dbReference type="PANTHER" id="PTHR45770">
    <property type="entry name" value="ATP-DEPENDENT 6-PHOSPHOFRUCTOKINASE 1"/>
    <property type="match status" value="1"/>
</dbReference>
<dbReference type="Proteomes" id="UP001500804">
    <property type="component" value="Unassembled WGS sequence"/>
</dbReference>
<dbReference type="EMBL" id="BAABJO010000048">
    <property type="protein sequence ID" value="GAA5140610.1"/>
    <property type="molecule type" value="Genomic_DNA"/>
</dbReference>
<gene>
    <name evidence="8" type="ORF">GCM10023320_78490</name>
</gene>
<comment type="cofactor">
    <cofactor evidence="1">
        <name>Mg(2+)</name>
        <dbReference type="ChEBI" id="CHEBI:18420"/>
    </cofactor>
</comment>
<dbReference type="InterPro" id="IPR000023">
    <property type="entry name" value="Phosphofructokinase_dom"/>
</dbReference>
<evidence type="ECO:0000256" key="4">
    <source>
        <dbReference type="ARBA" id="ARBA00022777"/>
    </source>
</evidence>
<proteinExistence type="inferred from homology"/>
<evidence type="ECO:0000256" key="6">
    <source>
        <dbReference type="ARBA" id="ARBA00038478"/>
    </source>
</evidence>
<dbReference type="InterPro" id="IPR035966">
    <property type="entry name" value="PKF_sf"/>
</dbReference>
<dbReference type="Gene3D" id="3.40.50.450">
    <property type="match status" value="1"/>
</dbReference>
<comment type="caution">
    <text evidence="8">The sequence shown here is derived from an EMBL/GenBank/DDBJ whole genome shotgun (WGS) entry which is preliminary data.</text>
</comment>
<organism evidence="8 9">
    <name type="scientific">Pseudonocardia adelaidensis</name>
    <dbReference type="NCBI Taxonomy" id="648754"/>
    <lineage>
        <taxon>Bacteria</taxon>
        <taxon>Bacillati</taxon>
        <taxon>Actinomycetota</taxon>
        <taxon>Actinomycetes</taxon>
        <taxon>Pseudonocardiales</taxon>
        <taxon>Pseudonocardiaceae</taxon>
        <taxon>Pseudonocardia</taxon>
    </lineage>
</organism>
<dbReference type="Gene3D" id="3.40.50.460">
    <property type="entry name" value="Phosphofructokinase domain"/>
    <property type="match status" value="1"/>
</dbReference>
<evidence type="ECO:0000256" key="5">
    <source>
        <dbReference type="ARBA" id="ARBA00022842"/>
    </source>
</evidence>
<dbReference type="InterPro" id="IPR050929">
    <property type="entry name" value="PFKA"/>
</dbReference>
<keyword evidence="9" id="KW-1185">Reference proteome</keyword>
<dbReference type="InterPro" id="IPR022953">
    <property type="entry name" value="ATP_PFK"/>
</dbReference>
<name>A0ABP9P5C1_9PSEU</name>
<evidence type="ECO:0000313" key="8">
    <source>
        <dbReference type="EMBL" id="GAA5140610.1"/>
    </source>
</evidence>
<accession>A0ABP9P5C1</accession>
<feature type="domain" description="Phosphofructokinase" evidence="7">
    <location>
        <begin position="2"/>
        <end position="300"/>
    </location>
</feature>
<evidence type="ECO:0000313" key="9">
    <source>
        <dbReference type="Proteomes" id="UP001500804"/>
    </source>
</evidence>
<dbReference type="RefSeq" id="WP_345612641.1">
    <property type="nucleotide sequence ID" value="NZ_BAABJO010000048.1"/>
</dbReference>
<keyword evidence="5" id="KW-0460">Magnesium</keyword>
<evidence type="ECO:0000259" key="7">
    <source>
        <dbReference type="Pfam" id="PF00365"/>
    </source>
</evidence>
<comment type="similarity">
    <text evidence="6">Belongs to the phosphofructokinase type A (PFKA) family.</text>
</comment>
<keyword evidence="2" id="KW-0808">Transferase</keyword>
<evidence type="ECO:0000256" key="1">
    <source>
        <dbReference type="ARBA" id="ARBA00001946"/>
    </source>
</evidence>
<keyword evidence="3" id="KW-0479">Metal-binding</keyword>
<evidence type="ECO:0000256" key="3">
    <source>
        <dbReference type="ARBA" id="ARBA00022723"/>
    </source>
</evidence>
<dbReference type="Pfam" id="PF00365">
    <property type="entry name" value="PFK"/>
    <property type="match status" value="1"/>
</dbReference>
<evidence type="ECO:0000256" key="2">
    <source>
        <dbReference type="ARBA" id="ARBA00022679"/>
    </source>
</evidence>
<protein>
    <submittedName>
        <fullName evidence="8">6-phosphofructokinase</fullName>
    </submittedName>
</protein>